<evidence type="ECO:0000259" key="4">
    <source>
        <dbReference type="PROSITE" id="PS50893"/>
    </source>
</evidence>
<dbReference type="Gene3D" id="3.40.50.300">
    <property type="entry name" value="P-loop containing nucleotide triphosphate hydrolases"/>
    <property type="match status" value="1"/>
</dbReference>
<dbReference type="GO" id="GO:0005524">
    <property type="term" value="F:ATP binding"/>
    <property type="evidence" value="ECO:0007669"/>
    <property type="project" value="UniProtKB-KW"/>
</dbReference>
<dbReference type="GO" id="GO:0005304">
    <property type="term" value="F:L-valine transmembrane transporter activity"/>
    <property type="evidence" value="ECO:0007669"/>
    <property type="project" value="TreeGrafter"/>
</dbReference>
<dbReference type="GO" id="GO:0015192">
    <property type="term" value="F:L-phenylalanine transmembrane transporter activity"/>
    <property type="evidence" value="ECO:0007669"/>
    <property type="project" value="TreeGrafter"/>
</dbReference>
<dbReference type="InterPro" id="IPR003593">
    <property type="entry name" value="AAA+_ATPase"/>
</dbReference>
<dbReference type="Proteomes" id="UP000199647">
    <property type="component" value="Unassembled WGS sequence"/>
</dbReference>
<dbReference type="GO" id="GO:0015188">
    <property type="term" value="F:L-isoleucine transmembrane transporter activity"/>
    <property type="evidence" value="ECO:0007669"/>
    <property type="project" value="TreeGrafter"/>
</dbReference>
<keyword evidence="2" id="KW-0547">Nucleotide-binding</keyword>
<dbReference type="EMBL" id="FOFG01000003">
    <property type="protein sequence ID" value="SEQ20228.1"/>
    <property type="molecule type" value="Genomic_DNA"/>
</dbReference>
<dbReference type="GO" id="GO:0042941">
    <property type="term" value="P:D-alanine transmembrane transport"/>
    <property type="evidence" value="ECO:0007669"/>
    <property type="project" value="TreeGrafter"/>
</dbReference>
<dbReference type="GO" id="GO:0015808">
    <property type="term" value="P:L-alanine transport"/>
    <property type="evidence" value="ECO:0007669"/>
    <property type="project" value="TreeGrafter"/>
</dbReference>
<dbReference type="PANTHER" id="PTHR45772:SF7">
    <property type="entry name" value="AMINO ACID ABC TRANSPORTER ATP-BINDING PROTEIN"/>
    <property type="match status" value="1"/>
</dbReference>
<dbReference type="InterPro" id="IPR027417">
    <property type="entry name" value="P-loop_NTPase"/>
</dbReference>
<dbReference type="GO" id="GO:1903806">
    <property type="term" value="P:L-isoleucine import across plasma membrane"/>
    <property type="evidence" value="ECO:0007669"/>
    <property type="project" value="TreeGrafter"/>
</dbReference>
<evidence type="ECO:0000256" key="3">
    <source>
        <dbReference type="ARBA" id="ARBA00022840"/>
    </source>
</evidence>
<dbReference type="GO" id="GO:0005886">
    <property type="term" value="C:plasma membrane"/>
    <property type="evidence" value="ECO:0007669"/>
    <property type="project" value="TreeGrafter"/>
</dbReference>
<dbReference type="SMART" id="SM00382">
    <property type="entry name" value="AAA"/>
    <property type="match status" value="1"/>
</dbReference>
<keyword evidence="3 5" id="KW-0067">ATP-binding</keyword>
<dbReference type="GO" id="GO:0016887">
    <property type="term" value="F:ATP hydrolysis activity"/>
    <property type="evidence" value="ECO:0007669"/>
    <property type="project" value="InterPro"/>
</dbReference>
<keyword evidence="1" id="KW-0813">Transport</keyword>
<proteinExistence type="predicted"/>
<dbReference type="Pfam" id="PF00005">
    <property type="entry name" value="ABC_tran"/>
    <property type="match status" value="1"/>
</dbReference>
<dbReference type="GO" id="GO:1903805">
    <property type="term" value="P:L-valine import across plasma membrane"/>
    <property type="evidence" value="ECO:0007669"/>
    <property type="project" value="TreeGrafter"/>
</dbReference>
<dbReference type="OrthoDB" id="7158404at2"/>
<evidence type="ECO:0000313" key="6">
    <source>
        <dbReference type="Proteomes" id="UP000199647"/>
    </source>
</evidence>
<evidence type="ECO:0000256" key="2">
    <source>
        <dbReference type="ARBA" id="ARBA00022741"/>
    </source>
</evidence>
<dbReference type="SUPFAM" id="SSF52540">
    <property type="entry name" value="P-loop containing nucleoside triphosphate hydrolases"/>
    <property type="match status" value="1"/>
</dbReference>
<reference evidence="5 6" key="1">
    <citation type="submission" date="2016-10" db="EMBL/GenBank/DDBJ databases">
        <authorList>
            <person name="de Groot N.N."/>
        </authorList>
    </citation>
    <scope>NUCLEOTIDE SEQUENCE [LARGE SCALE GENOMIC DNA]</scope>
    <source>
        <strain evidence="5 6">A52C2</strain>
    </source>
</reference>
<dbReference type="AlphaFoldDB" id="A0A1H9E5P1"/>
<dbReference type="STRING" id="1855383.SAMN05216548_10355"/>
<accession>A0A1H9E5P1</accession>
<gene>
    <name evidence="5" type="ORF">SAMN05216548_10355</name>
</gene>
<keyword evidence="6" id="KW-1185">Reference proteome</keyword>
<evidence type="ECO:0000256" key="1">
    <source>
        <dbReference type="ARBA" id="ARBA00022448"/>
    </source>
</evidence>
<feature type="domain" description="ABC transporter" evidence="4">
    <location>
        <begin position="5"/>
        <end position="238"/>
    </location>
</feature>
<sequence>MAPILSLRGVSRSFGAVVVARDLDLDLAEGEALGMLGPNGAGKSTLFGLITGTLSLNSGTISFGGQDITHIPAAQRSRLGMARSFQVPQPFSGMTVFENCVAAGAFARNQAERAVYERAAYVLDQCGLTAKANVKAGTLTLLDRKRLELARALTTRPRLLLLDEVAGGLSEPECAILIELIKDIRTTGVSLIWIEHVIHALVAVVDRVVVLAGGVFIADDTPQRAIQHPKVVEVYMGIPASEAAETAAAGSEGRHVPA</sequence>
<dbReference type="PANTHER" id="PTHR45772">
    <property type="entry name" value="CONSERVED COMPONENT OF ABC TRANSPORTER FOR NATURAL AMINO ACIDS-RELATED"/>
    <property type="match status" value="1"/>
</dbReference>
<dbReference type="PROSITE" id="PS50893">
    <property type="entry name" value="ABC_TRANSPORTER_2"/>
    <property type="match status" value="1"/>
</dbReference>
<name>A0A1H9E5P1_9HYPH</name>
<dbReference type="InterPro" id="IPR003439">
    <property type="entry name" value="ABC_transporter-like_ATP-bd"/>
</dbReference>
<protein>
    <submittedName>
        <fullName evidence="5">Amino acid/amide ABC transporter ATP-binding protein 1, HAAT family</fullName>
    </submittedName>
</protein>
<dbReference type="RefSeq" id="WP_092495680.1">
    <property type="nucleotide sequence ID" value="NZ_FOFG01000003.1"/>
</dbReference>
<evidence type="ECO:0000313" key="5">
    <source>
        <dbReference type="EMBL" id="SEQ20228.1"/>
    </source>
</evidence>
<organism evidence="5 6">
    <name type="scientific">Faunimonas pinastri</name>
    <dbReference type="NCBI Taxonomy" id="1855383"/>
    <lineage>
        <taxon>Bacteria</taxon>
        <taxon>Pseudomonadati</taxon>
        <taxon>Pseudomonadota</taxon>
        <taxon>Alphaproteobacteria</taxon>
        <taxon>Hyphomicrobiales</taxon>
        <taxon>Afifellaceae</taxon>
        <taxon>Faunimonas</taxon>
    </lineage>
</organism>
<dbReference type="InterPro" id="IPR051120">
    <property type="entry name" value="ABC_AA/LPS_Transport"/>
</dbReference>